<reference evidence="4" key="1">
    <citation type="submission" date="2023-06" db="EMBL/GenBank/DDBJ databases">
        <title>Black Yeasts Isolated from many extreme environments.</title>
        <authorList>
            <person name="Coleine C."/>
            <person name="Stajich J.E."/>
            <person name="Selbmann L."/>
        </authorList>
    </citation>
    <scope>NUCLEOTIDE SEQUENCE</scope>
    <source>
        <strain evidence="4">CCFEE 5200</strain>
    </source>
</reference>
<keyword evidence="5" id="KW-1185">Reference proteome</keyword>
<dbReference type="GO" id="GO:0031012">
    <property type="term" value="C:extracellular matrix"/>
    <property type="evidence" value="ECO:0007669"/>
    <property type="project" value="TreeGrafter"/>
</dbReference>
<dbReference type="Proteomes" id="UP001175353">
    <property type="component" value="Unassembled WGS sequence"/>
</dbReference>
<feature type="domain" description="WSC" evidence="3">
    <location>
        <begin position="537"/>
        <end position="655"/>
    </location>
</feature>
<organism evidence="4 5">
    <name type="scientific">Friedmanniomyces endolithicus</name>
    <dbReference type="NCBI Taxonomy" id="329885"/>
    <lineage>
        <taxon>Eukaryota</taxon>
        <taxon>Fungi</taxon>
        <taxon>Dikarya</taxon>
        <taxon>Ascomycota</taxon>
        <taxon>Pezizomycotina</taxon>
        <taxon>Dothideomycetes</taxon>
        <taxon>Dothideomycetidae</taxon>
        <taxon>Mycosphaerellales</taxon>
        <taxon>Teratosphaeriaceae</taxon>
        <taxon>Friedmanniomyces</taxon>
    </lineage>
</organism>
<evidence type="ECO:0000313" key="5">
    <source>
        <dbReference type="Proteomes" id="UP001175353"/>
    </source>
</evidence>
<sequence>MWFTIPELRHLVLATCTLPLSRRALAQQQCLAAPGSPLPYETVYEQAVSINTYVQTNTTFYPFPDVGITVSNAPTSFDGVTTFTYTNRQTTAPAMGTSPSTFATNPTPTVAANRYVLTVRMDPGKQSNQRKIHQRQSGTFYVSANGTMSNDCTLSPIYAVNSGNLTATVNGLVYTYSTSPGVAYEMFAPSTIPGSITSTFSLGSTGTLSWLNSGFWNGQANFCTVSNGTIFAVFEQNAQPDGCLYIQLSLFAVSSCQGLTLSTITGPPGPTGSQGIQGAQGVSGAVGATGSPGISGAVGATGPQGVTGAVGPTGSPGISGAVGATGPQGVSGAVGATGSPGVSGAVGATGPHGVSGAVGATGPQGTSGAVGATGPQGVSGAVGATGPQGISGAVGATGSPGVSGAVGATGPQGVSGAVGATGPTGATGAVGATGVSGAVGPTGPQGISGAVGATGAAGATGPTGISGAVGPTGPQGFSGAVGATGPTGAVGATGASGAVGATGVSGAVGATGPSGIQGPSGPTGATGVPGPTGSTYVYSYLGCYVQTGSKTSTTGLALTSYQATYSTLVDSTCSRTCFLAGYVFFGTVNTAATTADCWCSNALAYVTSNAGILGNGVVSGDAGENNCYPCIGTAAVGGSIGECGNSTVMTIAVFARTE</sequence>
<accession>A0AAN6HB91</accession>
<dbReference type="PROSITE" id="PS51212">
    <property type="entry name" value="WSC"/>
    <property type="match status" value="1"/>
</dbReference>
<dbReference type="Pfam" id="PF25485">
    <property type="entry name" value="DUF7908"/>
    <property type="match status" value="1"/>
</dbReference>
<feature type="region of interest" description="Disordered" evidence="1">
    <location>
        <begin position="355"/>
        <end position="374"/>
    </location>
</feature>
<dbReference type="Gene3D" id="1.20.5.320">
    <property type="entry name" value="6-Phosphogluconate Dehydrogenase, domain 3"/>
    <property type="match status" value="1"/>
</dbReference>
<dbReference type="GO" id="GO:0030020">
    <property type="term" value="F:extracellular matrix structural constituent conferring tensile strength"/>
    <property type="evidence" value="ECO:0007669"/>
    <property type="project" value="TreeGrafter"/>
</dbReference>
<dbReference type="Pfam" id="PF01391">
    <property type="entry name" value="Collagen"/>
    <property type="match status" value="2"/>
</dbReference>
<dbReference type="InterPro" id="IPR057230">
    <property type="entry name" value="DUF7908"/>
</dbReference>
<evidence type="ECO:0000259" key="3">
    <source>
        <dbReference type="PROSITE" id="PS51212"/>
    </source>
</evidence>
<proteinExistence type="predicted"/>
<name>A0AAN6HB91_9PEZI</name>
<gene>
    <name evidence="4" type="ORF">LTR91_019111</name>
</gene>
<dbReference type="AlphaFoldDB" id="A0AAN6HB91"/>
<evidence type="ECO:0000256" key="2">
    <source>
        <dbReference type="SAM" id="SignalP"/>
    </source>
</evidence>
<dbReference type="InterPro" id="IPR002889">
    <property type="entry name" value="WSC_carb-bd"/>
</dbReference>
<dbReference type="EMBL" id="JAUJLE010000281">
    <property type="protein sequence ID" value="KAK0963166.1"/>
    <property type="molecule type" value="Genomic_DNA"/>
</dbReference>
<dbReference type="InterPro" id="IPR050149">
    <property type="entry name" value="Collagen_superfamily"/>
</dbReference>
<dbReference type="PANTHER" id="PTHR24023:SF1095">
    <property type="entry name" value="EGF-LIKE DOMAIN-CONTAINING PROTEIN"/>
    <property type="match status" value="1"/>
</dbReference>
<keyword evidence="2" id="KW-0732">Signal</keyword>
<feature type="chain" id="PRO_5042943959" description="WSC domain-containing protein" evidence="2">
    <location>
        <begin position="27"/>
        <end position="658"/>
    </location>
</feature>
<dbReference type="InterPro" id="IPR008160">
    <property type="entry name" value="Collagen"/>
</dbReference>
<comment type="caution">
    <text evidence="4">The sequence shown here is derived from an EMBL/GenBank/DDBJ whole genome shotgun (WGS) entry which is preliminary data.</text>
</comment>
<evidence type="ECO:0000313" key="4">
    <source>
        <dbReference type="EMBL" id="KAK0963166.1"/>
    </source>
</evidence>
<protein>
    <recommendedName>
        <fullName evidence="3">WSC domain-containing protein</fullName>
    </recommendedName>
</protein>
<dbReference type="PANTHER" id="PTHR24023">
    <property type="entry name" value="COLLAGEN ALPHA"/>
    <property type="match status" value="1"/>
</dbReference>
<feature type="signal peptide" evidence="2">
    <location>
        <begin position="1"/>
        <end position="26"/>
    </location>
</feature>
<dbReference type="GO" id="GO:0030198">
    <property type="term" value="P:extracellular matrix organization"/>
    <property type="evidence" value="ECO:0007669"/>
    <property type="project" value="TreeGrafter"/>
</dbReference>
<evidence type="ECO:0000256" key="1">
    <source>
        <dbReference type="SAM" id="MobiDB-lite"/>
    </source>
</evidence>